<dbReference type="Pfam" id="PF14737">
    <property type="entry name" value="DUF4470"/>
    <property type="match status" value="1"/>
</dbReference>
<dbReference type="Proteomes" id="UP001385951">
    <property type="component" value="Unassembled WGS sequence"/>
</dbReference>
<evidence type="ECO:0000256" key="1">
    <source>
        <dbReference type="ARBA" id="ARBA00022723"/>
    </source>
</evidence>
<keyword evidence="1" id="KW-0479">Metal-binding</keyword>
<organism evidence="6 7">
    <name type="scientific">Cerrena zonata</name>
    <dbReference type="NCBI Taxonomy" id="2478898"/>
    <lineage>
        <taxon>Eukaryota</taxon>
        <taxon>Fungi</taxon>
        <taxon>Dikarya</taxon>
        <taxon>Basidiomycota</taxon>
        <taxon>Agaricomycotina</taxon>
        <taxon>Agaricomycetes</taxon>
        <taxon>Polyporales</taxon>
        <taxon>Cerrenaceae</taxon>
        <taxon>Cerrena</taxon>
    </lineage>
</organism>
<dbReference type="GO" id="GO:0000981">
    <property type="term" value="F:DNA-binding transcription factor activity, RNA polymerase II-specific"/>
    <property type="evidence" value="ECO:0007669"/>
    <property type="project" value="TreeGrafter"/>
</dbReference>
<dbReference type="GO" id="GO:0005634">
    <property type="term" value="C:nucleus"/>
    <property type="evidence" value="ECO:0007669"/>
    <property type="project" value="TreeGrafter"/>
</dbReference>
<dbReference type="EMBL" id="JASBNA010000001">
    <property type="protein sequence ID" value="KAK7696509.1"/>
    <property type="molecule type" value="Genomic_DNA"/>
</dbReference>
<dbReference type="PANTHER" id="PTHR10237">
    <property type="entry name" value="DEFORMED EPIDERMAL AUTOREGULATORY FACTOR 1 HOMOLOG SUPPRESSIN"/>
    <property type="match status" value="1"/>
</dbReference>
<keyword evidence="3" id="KW-0862">Zinc</keyword>
<dbReference type="SUPFAM" id="SSF144232">
    <property type="entry name" value="HIT/MYND zinc finger-like"/>
    <property type="match status" value="1"/>
</dbReference>
<dbReference type="InterPro" id="IPR027974">
    <property type="entry name" value="DUF4470"/>
</dbReference>
<reference evidence="6 7" key="1">
    <citation type="submission" date="2022-09" db="EMBL/GenBank/DDBJ databases">
        <authorList>
            <person name="Palmer J.M."/>
        </authorList>
    </citation>
    <scope>NUCLEOTIDE SEQUENCE [LARGE SCALE GENOMIC DNA]</scope>
    <source>
        <strain evidence="6 7">DSM 7382</strain>
    </source>
</reference>
<dbReference type="PROSITE" id="PS50865">
    <property type="entry name" value="ZF_MYND_2"/>
    <property type="match status" value="1"/>
</dbReference>
<keyword evidence="7" id="KW-1185">Reference proteome</keyword>
<dbReference type="Gene3D" id="6.10.140.2220">
    <property type="match status" value="1"/>
</dbReference>
<comment type="caution">
    <text evidence="6">The sequence shown here is derived from an EMBL/GenBank/DDBJ whole genome shotgun (WGS) entry which is preliminary data.</text>
</comment>
<evidence type="ECO:0000256" key="4">
    <source>
        <dbReference type="PROSITE-ProRule" id="PRU00134"/>
    </source>
</evidence>
<gene>
    <name evidence="6" type="ORF">QCA50_001167</name>
</gene>
<evidence type="ECO:0000313" key="7">
    <source>
        <dbReference type="Proteomes" id="UP001385951"/>
    </source>
</evidence>
<dbReference type="PANTHER" id="PTHR10237:SF15">
    <property type="entry name" value="LD37257P"/>
    <property type="match status" value="1"/>
</dbReference>
<feature type="domain" description="MYND-type" evidence="5">
    <location>
        <begin position="1134"/>
        <end position="1176"/>
    </location>
</feature>
<dbReference type="Pfam" id="PF01753">
    <property type="entry name" value="zf-MYND"/>
    <property type="match status" value="1"/>
</dbReference>
<evidence type="ECO:0000259" key="5">
    <source>
        <dbReference type="PROSITE" id="PS50865"/>
    </source>
</evidence>
<dbReference type="InterPro" id="IPR002893">
    <property type="entry name" value="Znf_MYND"/>
</dbReference>
<dbReference type="InterPro" id="IPR024119">
    <property type="entry name" value="TF_DEAF-1"/>
</dbReference>
<dbReference type="AlphaFoldDB" id="A0AAW0GWB1"/>
<evidence type="ECO:0000313" key="6">
    <source>
        <dbReference type="EMBL" id="KAK7696509.1"/>
    </source>
</evidence>
<accession>A0AAW0GWB1</accession>
<proteinExistence type="predicted"/>
<sequence length="1178" mass="131251">MAHPTIWPQHTFFYPIGNTPPILLTQFLAPKEDANILLIGCGDPRNILYTLYACEADTGKETRCYDITCVDIEGAILARNVILFTLVVDNHFPENVSQVWNIFYHFFLDKASLELLTSQCRKLLELSQDMEAWYSGPYSRFLRISSSFTLSEMRKYWTAYVETNTVGSFKNRFVSGMKDAAEKGGDGPMIRSAGPLLTESLGPLRAAYKQFWKTGLSSLDQNVIKSATHVNPTFAHSIQGSGFMAHYTTMPVSAFHLAPAFTSVQLSPSARPVGERIFSTMSDQFLKWCMAFRGAILRQPTERCSVIIRLLVGDAFSACYTLQSYSRDGLRTANHRVSHWRAESLILNEVDYDSEGQNISPRTFNVIDTSNLSDHLGLVNIIVAASPLLTRSSTSSLNTETLLAIGENATTAFSQNMFGDVVTLSLLLDITPCSFVSAVTSYSNTHDILLHFAMSGESQFHERLFWKLPSLIEQAVAIPDIVPLSFEAPTLARLLFSIYLKMFHFENITTQFHRLSLGNPQEPDFVHYDRLSFALLLQAVMRRTYVDWQDVFRILLDFIRNDRTLPVGSNQYHDLIAQLDALGMYSATHFYPYGGLTDDSKTAHRTIPCLKDWDNVPPLLYITLAVPRERMRVLGEVNVGNPNLLVTICSHNYLNSFVIIQSTFGAVVKGDRPNATIIKANPQGGKGNGSVLVSFRVPVSTLVLSVDARITLNVQSTVASSRLIPRLGMYLELYETPFEDKDRVWVTRHPPQCIPQTPGAVLYGAGRNAEEGIADSIISASVSPDAERLTHLTFRRDFTEPRAREKLMDRSLEIKTTQTSPCGLLLSIGTALHIPITYPWPVEGSKTKLRVARQYGYIETVVPLAGPYSTEGMSFSRLPLCHYDGHCVPWNMHRVNLERLPLLDLGQCETPSWVKFHLNLSLSEKERAAQKSAAPPDPLLDMLELKDPLYSVLLVPYRDDAGPSPVITLRCITGGDPDTFFFVTGVRLDLPAHTIVVDAYVLPLNVPMIRELGDALESLTVSQVPITSPGVVAWKKAIPTMIERCRNWDHKPSCAYIKKGNIPLSTEHSQIPICDCGRGKDNKAFLKKPEWRVFAPYVTRIALSPLFAVSYLVPITSATGPENTGSTPVVSSRCAKCGKSGEKQAIKLLSCSRCKSVSYCSKECQKADWKRHKPACAV</sequence>
<name>A0AAW0GWB1_9APHY</name>
<protein>
    <recommendedName>
        <fullName evidence="5">MYND-type domain-containing protein</fullName>
    </recommendedName>
</protein>
<evidence type="ECO:0000256" key="3">
    <source>
        <dbReference type="ARBA" id="ARBA00022833"/>
    </source>
</evidence>
<dbReference type="GO" id="GO:0008270">
    <property type="term" value="F:zinc ion binding"/>
    <property type="evidence" value="ECO:0007669"/>
    <property type="project" value="UniProtKB-KW"/>
</dbReference>
<keyword evidence="2 4" id="KW-0863">Zinc-finger</keyword>
<dbReference type="PROSITE" id="PS01360">
    <property type="entry name" value="ZF_MYND_1"/>
    <property type="match status" value="1"/>
</dbReference>
<evidence type="ECO:0000256" key="2">
    <source>
        <dbReference type="ARBA" id="ARBA00022771"/>
    </source>
</evidence>